<evidence type="ECO:0000313" key="2">
    <source>
        <dbReference type="Proteomes" id="UP000192223"/>
    </source>
</evidence>
<protein>
    <submittedName>
        <fullName evidence="3">Uncharacterized threonine-rich GPI-anchored glycoprotein PJ4664.02 isoform X2</fullName>
    </submittedName>
</protein>
<feature type="compositionally biased region" description="Polar residues" evidence="1">
    <location>
        <begin position="276"/>
        <end position="293"/>
    </location>
</feature>
<dbReference type="AlphaFoldDB" id="A0A1W4WSS1"/>
<keyword evidence="2" id="KW-1185">Reference proteome</keyword>
<reference evidence="3" key="1">
    <citation type="submission" date="2025-08" db="UniProtKB">
        <authorList>
            <consortium name="RefSeq"/>
        </authorList>
    </citation>
    <scope>IDENTIFICATION</scope>
    <source>
        <tissue evidence="3">Entire body</tissue>
    </source>
</reference>
<accession>A0A1W4WSS1</accession>
<sequence>MLVNTIAIAIITYTYTSVYIACIPQMNEETPPHTHKRFTKLRNINVEPDPLVSAMRFHRTSSTLSPFALLSHSSTRRTTFLKGPSTSSNIFHPLPQDIYRKKFKLNRITQPVLPTRNADLEINKVTVSSQAILSKQIKNETNNCSCSLCASQQGPLAAKTMDSVQNPTTKANFDSIYSDQDYVIVNHTISVGIDSAGEEVEEKTYMIRTTGLVSSEQKSEVNGVDSIQNGHSFQTNDSISSGISGRNGYPFQKSDSVGNSFPFRNDDSVQIGDSVASGSPIRNGNPISSSISGRNGYPFQKGDSVRNGTPISNYGSVQMGDSVASGSPIRNGNPISGRNGYPFQKSDSVGNGGPIRNDDSVAGDGLIRNGNPTSSGISGRNGDLNRNDDSVGDGDSIRYGDSIENEDSDQISTLKDKYAVDPISNWFSLFVLLSDRGFAEEVTYDILKTVQREVDRSQESVYSRTYKHKKIK</sequence>
<dbReference type="RefSeq" id="XP_018323542.1">
    <property type="nucleotide sequence ID" value="XM_018468040.1"/>
</dbReference>
<proteinExistence type="predicted"/>
<feature type="compositionally biased region" description="Polar residues" evidence="1">
    <location>
        <begin position="306"/>
        <end position="316"/>
    </location>
</feature>
<dbReference type="Proteomes" id="UP000192223">
    <property type="component" value="Unplaced"/>
</dbReference>
<dbReference type="GeneID" id="108735848"/>
<evidence type="ECO:0000256" key="1">
    <source>
        <dbReference type="SAM" id="MobiDB-lite"/>
    </source>
</evidence>
<dbReference type="CTD" id="38133"/>
<name>A0A1W4WSS1_AGRPL</name>
<feature type="region of interest" description="Disordered" evidence="1">
    <location>
        <begin position="217"/>
        <end position="404"/>
    </location>
</feature>
<evidence type="ECO:0000313" key="3">
    <source>
        <dbReference type="RefSeq" id="XP_018323542.1"/>
    </source>
</evidence>
<dbReference type="OrthoDB" id="297496at2759"/>
<feature type="compositionally biased region" description="Polar residues" evidence="1">
    <location>
        <begin position="225"/>
        <end position="244"/>
    </location>
</feature>
<organism evidence="2 3">
    <name type="scientific">Agrilus planipennis</name>
    <name type="common">Emerald ash borer</name>
    <name type="synonym">Agrilus marcopoli</name>
    <dbReference type="NCBI Taxonomy" id="224129"/>
    <lineage>
        <taxon>Eukaryota</taxon>
        <taxon>Metazoa</taxon>
        <taxon>Ecdysozoa</taxon>
        <taxon>Arthropoda</taxon>
        <taxon>Hexapoda</taxon>
        <taxon>Insecta</taxon>
        <taxon>Pterygota</taxon>
        <taxon>Neoptera</taxon>
        <taxon>Endopterygota</taxon>
        <taxon>Coleoptera</taxon>
        <taxon>Polyphaga</taxon>
        <taxon>Elateriformia</taxon>
        <taxon>Buprestoidea</taxon>
        <taxon>Buprestidae</taxon>
        <taxon>Agrilinae</taxon>
        <taxon>Agrilus</taxon>
    </lineage>
</organism>
<gene>
    <name evidence="3" type="primary">LOC108735848</name>
</gene>
<feature type="compositionally biased region" description="Polar residues" evidence="1">
    <location>
        <begin position="324"/>
        <end position="336"/>
    </location>
</feature>